<keyword evidence="13" id="KW-1185">Reference proteome</keyword>
<comment type="function">
    <text evidence="1 9">May be involved in recombinational repair of damaged DNA.</text>
</comment>
<dbReference type="PIRSF" id="PIRSF003128">
    <property type="entry name" value="RecN"/>
    <property type="match status" value="1"/>
</dbReference>
<feature type="domain" description="RecF/RecN/SMC N-terminal" evidence="11">
    <location>
        <begin position="3"/>
        <end position="511"/>
    </location>
</feature>
<gene>
    <name evidence="12" type="ORF">MPNT_10201</name>
</gene>
<evidence type="ECO:0000313" key="12">
    <source>
        <dbReference type="EMBL" id="CAF0689375.1"/>
    </source>
</evidence>
<evidence type="ECO:0000313" key="13">
    <source>
        <dbReference type="Proteomes" id="UP000663859"/>
    </source>
</evidence>
<dbReference type="GO" id="GO:0006281">
    <property type="term" value="P:DNA repair"/>
    <property type="evidence" value="ECO:0007669"/>
    <property type="project" value="UniProtKB-KW"/>
</dbReference>
<dbReference type="EMBL" id="CAJNOB010000001">
    <property type="protein sequence ID" value="CAF0689375.1"/>
    <property type="molecule type" value="Genomic_DNA"/>
</dbReference>
<keyword evidence="4" id="KW-0547">Nucleotide-binding</keyword>
<dbReference type="InterPro" id="IPR003395">
    <property type="entry name" value="RecF/RecN/SMC_N"/>
</dbReference>
<name>A0A8J2BH90_9BACT</name>
<evidence type="ECO:0000256" key="2">
    <source>
        <dbReference type="ARBA" id="ARBA00009441"/>
    </source>
</evidence>
<feature type="coiled-coil region" evidence="10">
    <location>
        <begin position="323"/>
        <end position="360"/>
    </location>
</feature>
<evidence type="ECO:0000256" key="8">
    <source>
        <dbReference type="ARBA" id="ARBA00033408"/>
    </source>
</evidence>
<dbReference type="RefSeq" id="WP_174581677.1">
    <property type="nucleotide sequence ID" value="NZ_CAJNOB010000001.1"/>
</dbReference>
<evidence type="ECO:0000256" key="1">
    <source>
        <dbReference type="ARBA" id="ARBA00003618"/>
    </source>
</evidence>
<evidence type="ECO:0000256" key="5">
    <source>
        <dbReference type="ARBA" id="ARBA00022763"/>
    </source>
</evidence>
<protein>
    <recommendedName>
        <fullName evidence="3 9">DNA repair protein RecN</fullName>
    </recommendedName>
    <alternativeName>
        <fullName evidence="8 9">Recombination protein N</fullName>
    </alternativeName>
</protein>
<sequence length="559" mass="61511">MIRLLTVQNLAVIRELVWEPAPGFNALSGETGAGKSIVVDALSLLAGQRADRQWVGPWASVLVVEAEIQLPGDLSQKVDSLLERSGIPACEEGILRLKRVVSPEGPGRQFVNGACATLQLFRELGSYWIEIEGPYAPQLLLSPENQLALLDRYAGLGEEVEAFEERFALWQKLGLLARKEEENAPLRTARKRELQKFLSEVEELSLEPGEEERLSQELQRATYVQELLEISSGLAQLLEEGQGSVLSLLANAQRFVGQWARRDPSRAQEAIALLENATVCLKELALQVSRYASSLPWEPGALAALEARFSRMQELKRRYGVSFGELVDRLEEAKAELDLLEEQERRAKEIVSQTESLERELGERAELLHKHRFEAAAALAQAVSAELGPLGFGKSSLRVEVQKLPHLRPAGADQVEFLFLASPHLPPSPLRDIASSGELARVLLALKCVLSVVDPVPVIVFDELDAHVGGETAWQVAQRLKTLAKNHQVLCVTHQPQLASQADAHFAIPKTAAGFSLVLSPLKGEEQEEELARMLGGRTQESLALARAMVSRRTAGLPK</sequence>
<reference evidence="12" key="1">
    <citation type="submission" date="2021-02" db="EMBL/GenBank/DDBJ databases">
        <authorList>
            <person name="Cremers G."/>
            <person name="Picone N."/>
        </authorList>
    </citation>
    <scope>NUCLEOTIDE SEQUENCE</scope>
    <source>
        <strain evidence="12">PQ17</strain>
    </source>
</reference>
<dbReference type="Gene3D" id="3.40.50.300">
    <property type="entry name" value="P-loop containing nucleotide triphosphate hydrolases"/>
    <property type="match status" value="2"/>
</dbReference>
<evidence type="ECO:0000256" key="10">
    <source>
        <dbReference type="SAM" id="Coils"/>
    </source>
</evidence>
<dbReference type="PANTHER" id="PTHR11059:SF0">
    <property type="entry name" value="DNA REPAIR PROTEIN RECN"/>
    <property type="match status" value="1"/>
</dbReference>
<keyword evidence="10" id="KW-0175">Coiled coil</keyword>
<dbReference type="Pfam" id="PF02463">
    <property type="entry name" value="SMC_N"/>
    <property type="match status" value="1"/>
</dbReference>
<dbReference type="GO" id="GO:0005524">
    <property type="term" value="F:ATP binding"/>
    <property type="evidence" value="ECO:0007669"/>
    <property type="project" value="UniProtKB-KW"/>
</dbReference>
<keyword evidence="7 9" id="KW-0234">DNA repair</keyword>
<dbReference type="InterPro" id="IPR027417">
    <property type="entry name" value="P-loop_NTPase"/>
</dbReference>
<comment type="similarity">
    <text evidence="2 9">Belongs to the RecN family.</text>
</comment>
<organism evidence="12 13">
    <name type="scientific">Candidatus Methylacidithermus pantelleriae</name>
    <dbReference type="NCBI Taxonomy" id="2744239"/>
    <lineage>
        <taxon>Bacteria</taxon>
        <taxon>Pseudomonadati</taxon>
        <taxon>Verrucomicrobiota</taxon>
        <taxon>Methylacidiphilae</taxon>
        <taxon>Methylacidiphilales</taxon>
        <taxon>Methylacidiphilaceae</taxon>
        <taxon>Candidatus Methylacidithermus</taxon>
    </lineage>
</organism>
<proteinExistence type="inferred from homology"/>
<dbReference type="GO" id="GO:0009432">
    <property type="term" value="P:SOS response"/>
    <property type="evidence" value="ECO:0007669"/>
    <property type="project" value="TreeGrafter"/>
</dbReference>
<dbReference type="GO" id="GO:0043590">
    <property type="term" value="C:bacterial nucleoid"/>
    <property type="evidence" value="ECO:0007669"/>
    <property type="project" value="TreeGrafter"/>
</dbReference>
<keyword evidence="5 9" id="KW-0227">DNA damage</keyword>
<dbReference type="InterPro" id="IPR004604">
    <property type="entry name" value="DNA_recomb/repair_RecN"/>
</dbReference>
<dbReference type="Proteomes" id="UP000663859">
    <property type="component" value="Unassembled WGS sequence"/>
</dbReference>
<dbReference type="CDD" id="cd03241">
    <property type="entry name" value="ABC_RecN"/>
    <property type="match status" value="1"/>
</dbReference>
<evidence type="ECO:0000256" key="4">
    <source>
        <dbReference type="ARBA" id="ARBA00022741"/>
    </source>
</evidence>
<evidence type="ECO:0000256" key="6">
    <source>
        <dbReference type="ARBA" id="ARBA00022840"/>
    </source>
</evidence>
<evidence type="ECO:0000256" key="9">
    <source>
        <dbReference type="PIRNR" id="PIRNR003128"/>
    </source>
</evidence>
<evidence type="ECO:0000259" key="11">
    <source>
        <dbReference type="Pfam" id="PF02463"/>
    </source>
</evidence>
<dbReference type="GO" id="GO:0006310">
    <property type="term" value="P:DNA recombination"/>
    <property type="evidence" value="ECO:0007669"/>
    <property type="project" value="InterPro"/>
</dbReference>
<evidence type="ECO:0000256" key="7">
    <source>
        <dbReference type="ARBA" id="ARBA00023204"/>
    </source>
</evidence>
<dbReference type="PANTHER" id="PTHR11059">
    <property type="entry name" value="DNA REPAIR PROTEIN RECN"/>
    <property type="match status" value="1"/>
</dbReference>
<evidence type="ECO:0000256" key="3">
    <source>
        <dbReference type="ARBA" id="ARBA00021315"/>
    </source>
</evidence>
<keyword evidence="6" id="KW-0067">ATP-binding</keyword>
<accession>A0A8J2BH90</accession>
<dbReference type="AlphaFoldDB" id="A0A8J2BH90"/>
<dbReference type="SUPFAM" id="SSF52540">
    <property type="entry name" value="P-loop containing nucleoside triphosphate hydrolases"/>
    <property type="match status" value="1"/>
</dbReference>
<comment type="caution">
    <text evidence="12">The sequence shown here is derived from an EMBL/GenBank/DDBJ whole genome shotgun (WGS) entry which is preliminary data.</text>
</comment>